<dbReference type="EMBL" id="UGYN01000002">
    <property type="protein sequence ID" value="SUI69636.1"/>
    <property type="molecule type" value="Genomic_DNA"/>
</dbReference>
<dbReference type="RefSeq" id="WP_115183725.1">
    <property type="nucleotide sequence ID" value="NZ_CAMKUF010000003.1"/>
</dbReference>
<protein>
    <submittedName>
        <fullName evidence="2">Transcriptional activator FtrA</fullName>
    </submittedName>
</protein>
<gene>
    <name evidence="2" type="ORF">NCTC11544_03067</name>
</gene>
<feature type="domain" description="DJ-1/PfpI" evidence="1">
    <location>
        <begin position="7"/>
        <end position="166"/>
    </location>
</feature>
<accession>A0A379ZWQ8</accession>
<dbReference type="PANTHER" id="PTHR43130:SF2">
    <property type="entry name" value="DJ-1_PFPI DOMAIN-CONTAINING PROTEIN"/>
    <property type="match status" value="1"/>
</dbReference>
<sequence>MSTKKLKIAMLCYPDMTLLNFLGPETVFSKLSDIYLVWKKIKPVQTDTNLFINPNCTFADCPNDLDIIFVPGGPGTVEMMQDEEVLSFIREKSLASKYITSVCTGSLILAATGLLKGIKATTHWSMRDELAALGAIVINERVVIDSNRITGGGITSGIDFALKVVAKVVGEDAAKAMTLFLEYNPDPAYKCGTPDKAEDSIVKILWPEITKMKTKIAISINNIPDKNFRYPE</sequence>
<dbReference type="GO" id="GO:0006355">
    <property type="term" value="P:regulation of DNA-templated transcription"/>
    <property type="evidence" value="ECO:0007669"/>
    <property type="project" value="TreeGrafter"/>
</dbReference>
<reference evidence="2 3" key="1">
    <citation type="submission" date="2018-06" db="EMBL/GenBank/DDBJ databases">
        <authorList>
            <consortium name="Pathogen Informatics"/>
            <person name="Doyle S."/>
        </authorList>
    </citation>
    <scope>NUCLEOTIDE SEQUENCE [LARGE SCALE GENOMIC DNA]</scope>
    <source>
        <strain evidence="2 3">NCTC11544</strain>
    </source>
</reference>
<evidence type="ECO:0000259" key="1">
    <source>
        <dbReference type="Pfam" id="PF01965"/>
    </source>
</evidence>
<dbReference type="AlphaFoldDB" id="A0A379ZWQ8"/>
<evidence type="ECO:0000313" key="3">
    <source>
        <dbReference type="Proteomes" id="UP000255529"/>
    </source>
</evidence>
<dbReference type="Gene3D" id="3.40.50.880">
    <property type="match status" value="1"/>
</dbReference>
<dbReference type="InterPro" id="IPR029062">
    <property type="entry name" value="Class_I_gatase-like"/>
</dbReference>
<name>A0A379ZWQ8_9GAMM</name>
<proteinExistence type="predicted"/>
<dbReference type="Pfam" id="PF01965">
    <property type="entry name" value="DJ-1_PfpI"/>
    <property type="match status" value="1"/>
</dbReference>
<dbReference type="InterPro" id="IPR002818">
    <property type="entry name" value="DJ-1/PfpI"/>
</dbReference>
<dbReference type="CDD" id="cd03139">
    <property type="entry name" value="GATase1_PfpI_2"/>
    <property type="match status" value="1"/>
</dbReference>
<dbReference type="InterPro" id="IPR052158">
    <property type="entry name" value="INH-QAR"/>
</dbReference>
<dbReference type="SUPFAM" id="SSF52317">
    <property type="entry name" value="Class I glutamine amidotransferase-like"/>
    <property type="match status" value="1"/>
</dbReference>
<dbReference type="PANTHER" id="PTHR43130">
    <property type="entry name" value="ARAC-FAMILY TRANSCRIPTIONAL REGULATOR"/>
    <property type="match status" value="1"/>
</dbReference>
<organism evidence="2 3">
    <name type="scientific">Serratia quinivorans</name>
    <dbReference type="NCBI Taxonomy" id="137545"/>
    <lineage>
        <taxon>Bacteria</taxon>
        <taxon>Pseudomonadati</taxon>
        <taxon>Pseudomonadota</taxon>
        <taxon>Gammaproteobacteria</taxon>
        <taxon>Enterobacterales</taxon>
        <taxon>Yersiniaceae</taxon>
        <taxon>Serratia</taxon>
    </lineage>
</organism>
<dbReference type="Proteomes" id="UP000255529">
    <property type="component" value="Unassembled WGS sequence"/>
</dbReference>
<evidence type="ECO:0000313" key="2">
    <source>
        <dbReference type="EMBL" id="SUI69636.1"/>
    </source>
</evidence>